<organism evidence="1 2">
    <name type="scientific">Listeria fleischmannii FSL S10-1203</name>
    <dbReference type="NCBI Taxonomy" id="1265822"/>
    <lineage>
        <taxon>Bacteria</taxon>
        <taxon>Bacillati</taxon>
        <taxon>Bacillota</taxon>
        <taxon>Bacilli</taxon>
        <taxon>Bacillales</taxon>
        <taxon>Listeriaceae</taxon>
        <taxon>Listeria</taxon>
    </lineage>
</organism>
<dbReference type="AlphaFoldDB" id="W7DLV9"/>
<gene>
    <name evidence="1" type="ORF">MCOL2_17062</name>
</gene>
<evidence type="ECO:0000313" key="2">
    <source>
        <dbReference type="Proteomes" id="UP000019241"/>
    </source>
</evidence>
<accession>W7DLV9</accession>
<reference evidence="1 2" key="1">
    <citation type="submission" date="2012-12" db="EMBL/GenBank/DDBJ databases">
        <title>Novel taxa of Listeriaceae from agricultural environments in the United States.</title>
        <authorList>
            <person name="den Bakker H.C."/>
            <person name="Allred A."/>
            <person name="Warchocki S."/>
            <person name="Wright E.M."/>
            <person name="Burrell A."/>
            <person name="Nightingale K.K."/>
            <person name="Kephart D."/>
            <person name="Wiedmann M."/>
        </authorList>
    </citation>
    <scope>NUCLEOTIDE SEQUENCE [LARGE SCALE GENOMIC DNA]</scope>
    <source>
        <strain evidence="1 2">FSL S10-1203</strain>
    </source>
</reference>
<name>W7DLV9_9LIST</name>
<dbReference type="Proteomes" id="UP000019241">
    <property type="component" value="Unassembled WGS sequence"/>
</dbReference>
<proteinExistence type="predicted"/>
<comment type="caution">
    <text evidence="1">The sequence shown here is derived from an EMBL/GenBank/DDBJ whole genome shotgun (WGS) entry which is preliminary data.</text>
</comment>
<dbReference type="PATRIC" id="fig|1265822.4.peg.3469"/>
<protein>
    <submittedName>
        <fullName evidence="1">Uncharacterized protein</fullName>
    </submittedName>
</protein>
<evidence type="ECO:0000313" key="1">
    <source>
        <dbReference type="EMBL" id="EUJ48676.1"/>
    </source>
</evidence>
<dbReference type="EMBL" id="AODM01000058">
    <property type="protein sequence ID" value="EUJ48676.1"/>
    <property type="molecule type" value="Genomic_DNA"/>
</dbReference>
<sequence>MELQIGDIVELVAELDDSVIETGSHMEVADISGNDCWVYYGNYQILPVPKTVLKKVFR</sequence>